<evidence type="ECO:0000313" key="2">
    <source>
        <dbReference type="Proteomes" id="UP000887574"/>
    </source>
</evidence>
<evidence type="ECO:0000256" key="1">
    <source>
        <dbReference type="SAM" id="MobiDB-lite"/>
    </source>
</evidence>
<protein>
    <submittedName>
        <fullName evidence="3">Uncharacterized protein</fullName>
    </submittedName>
</protein>
<reference evidence="3" key="1">
    <citation type="submission" date="2022-11" db="UniProtKB">
        <authorList>
            <consortium name="WormBaseParasite"/>
        </authorList>
    </citation>
    <scope>IDENTIFICATION</scope>
</reference>
<proteinExistence type="predicted"/>
<name>A0A915E8R0_9BILA</name>
<feature type="compositionally biased region" description="Polar residues" evidence="1">
    <location>
        <begin position="74"/>
        <end position="92"/>
    </location>
</feature>
<accession>A0A915E8R0</accession>
<dbReference type="Proteomes" id="UP000887574">
    <property type="component" value="Unplaced"/>
</dbReference>
<keyword evidence="2" id="KW-1185">Reference proteome</keyword>
<feature type="region of interest" description="Disordered" evidence="1">
    <location>
        <begin position="65"/>
        <end position="108"/>
    </location>
</feature>
<evidence type="ECO:0000313" key="3">
    <source>
        <dbReference type="WBParaSite" id="jg3256.2"/>
    </source>
</evidence>
<dbReference type="AlphaFoldDB" id="A0A915E8R0"/>
<dbReference type="WBParaSite" id="jg3256.2">
    <property type="protein sequence ID" value="jg3256.2"/>
    <property type="gene ID" value="jg3256"/>
</dbReference>
<organism evidence="2 3">
    <name type="scientific">Ditylenchus dipsaci</name>
    <dbReference type="NCBI Taxonomy" id="166011"/>
    <lineage>
        <taxon>Eukaryota</taxon>
        <taxon>Metazoa</taxon>
        <taxon>Ecdysozoa</taxon>
        <taxon>Nematoda</taxon>
        <taxon>Chromadorea</taxon>
        <taxon>Rhabditida</taxon>
        <taxon>Tylenchina</taxon>
        <taxon>Tylenchomorpha</taxon>
        <taxon>Sphaerularioidea</taxon>
        <taxon>Anguinidae</taxon>
        <taxon>Anguininae</taxon>
        <taxon>Ditylenchus</taxon>
    </lineage>
</organism>
<sequence length="141" mass="15476">MMYCYFKRKEAESKLRLQALMVQLQELKASGEIGNKSLSVDKFSMSPPGGILSVENANVPNAPIVKPVLPPANSKPQSPENTNRRSNSNCGSMSLRPPSMKSEFERMPAGGVVRRVAESLDDPMKSEISYKNSRCVPSNVC</sequence>